<comment type="caution">
    <text evidence="2">The sequence shown here is derived from an EMBL/GenBank/DDBJ whole genome shotgun (WGS) entry which is preliminary data.</text>
</comment>
<dbReference type="Proteomes" id="UP000823674">
    <property type="component" value="Chromosome A06"/>
</dbReference>
<feature type="region of interest" description="Disordered" evidence="1">
    <location>
        <begin position="328"/>
        <end position="419"/>
    </location>
</feature>
<keyword evidence="3" id="KW-1185">Reference proteome</keyword>
<evidence type="ECO:0000313" key="2">
    <source>
        <dbReference type="EMBL" id="KAG5393419.1"/>
    </source>
</evidence>
<reference evidence="2 3" key="1">
    <citation type="submission" date="2021-03" db="EMBL/GenBank/DDBJ databases">
        <authorList>
            <person name="King G.J."/>
            <person name="Bancroft I."/>
            <person name="Baten A."/>
            <person name="Bloomfield J."/>
            <person name="Borpatragohain P."/>
            <person name="He Z."/>
            <person name="Irish N."/>
            <person name="Irwin J."/>
            <person name="Liu K."/>
            <person name="Mauleon R.P."/>
            <person name="Moore J."/>
            <person name="Morris R."/>
            <person name="Ostergaard L."/>
            <person name="Wang B."/>
            <person name="Wells R."/>
        </authorList>
    </citation>
    <scope>NUCLEOTIDE SEQUENCE [LARGE SCALE GENOMIC DNA]</scope>
    <source>
        <strain evidence="2">R-o-18</strain>
        <tissue evidence="2">Leaf</tissue>
    </source>
</reference>
<feature type="compositionally biased region" description="Basic and acidic residues" evidence="1">
    <location>
        <begin position="361"/>
        <end position="394"/>
    </location>
</feature>
<evidence type="ECO:0000256" key="1">
    <source>
        <dbReference type="SAM" id="MobiDB-lite"/>
    </source>
</evidence>
<organism evidence="2 3">
    <name type="scientific">Brassica rapa subsp. trilocularis</name>
    <dbReference type="NCBI Taxonomy" id="1813537"/>
    <lineage>
        <taxon>Eukaryota</taxon>
        <taxon>Viridiplantae</taxon>
        <taxon>Streptophyta</taxon>
        <taxon>Embryophyta</taxon>
        <taxon>Tracheophyta</taxon>
        <taxon>Spermatophyta</taxon>
        <taxon>Magnoliopsida</taxon>
        <taxon>eudicotyledons</taxon>
        <taxon>Gunneridae</taxon>
        <taxon>Pentapetalae</taxon>
        <taxon>rosids</taxon>
        <taxon>malvids</taxon>
        <taxon>Brassicales</taxon>
        <taxon>Brassicaceae</taxon>
        <taxon>Brassiceae</taxon>
        <taxon>Brassica</taxon>
    </lineage>
</organism>
<name>A0ABQ7M733_BRACM</name>
<sequence>MFGWTNDSHNTPRRMPELMCPGSWISPLETTSMEIRTFVHPTVPIRLINPSRVHLYWSFSWNHDQTTELTVPELVFSGQIDILRPTVKPDLAWVVKKPKTDMHSHPADHPDSPASVLIFTPCIHLIVGISRAILHLLAIISIHLSSRSVIAFSDHIQHPAKVIIQFRMYQVVSEPLWLRNPGGVVEEKPCWLKRNPALGQLRRIHIKNLFIFLSLFFFPQKMFGLFKKSKPQQDVYFPFKTVLEKKKQMVIGNKKQFDSNGFDFVQKQRNQKNRQNRFDDDEKWVRNGDRPFTKAKRSNHDVFDQNELQTYVSLKKMLHKEIHAIRHLKKKGNTNTSPPPKHQTDQHGDQDVMNNLNKVCSSDHTDHTDRAVPRASRLDLRLEPRPDDRTDHTGVRLPRPSRHSKTHGRARLSLGREETKDVHAFSSGRPSEQFRKCPYLYPVHPSGSDELGHYLKGHL</sequence>
<accession>A0ABQ7M733</accession>
<proteinExistence type="predicted"/>
<feature type="compositionally biased region" description="Basic residues" evidence="1">
    <location>
        <begin position="399"/>
        <end position="410"/>
    </location>
</feature>
<protein>
    <submittedName>
        <fullName evidence="2">Uncharacterized protein</fullName>
    </submittedName>
</protein>
<gene>
    <name evidence="2" type="primary">A06g505190.1_BraROA</name>
    <name evidence="2" type="ORF">IGI04_023382</name>
</gene>
<evidence type="ECO:0000313" key="3">
    <source>
        <dbReference type="Proteomes" id="UP000823674"/>
    </source>
</evidence>
<dbReference type="EMBL" id="JADBGQ010000006">
    <property type="protein sequence ID" value="KAG5393419.1"/>
    <property type="molecule type" value="Genomic_DNA"/>
</dbReference>